<dbReference type="GO" id="GO:0006508">
    <property type="term" value="P:proteolysis"/>
    <property type="evidence" value="ECO:0007669"/>
    <property type="project" value="UniProtKB-KW"/>
</dbReference>
<evidence type="ECO:0000259" key="10">
    <source>
        <dbReference type="PROSITE" id="PS51767"/>
    </source>
</evidence>
<evidence type="ECO:0000256" key="4">
    <source>
        <dbReference type="ARBA" id="ARBA00022750"/>
    </source>
</evidence>
<keyword evidence="9" id="KW-0472">Membrane</keyword>
<dbReference type="PRINTS" id="PR00792">
    <property type="entry name" value="PEPSIN"/>
</dbReference>
<dbReference type="PROSITE" id="PS00141">
    <property type="entry name" value="ASP_PROTEASE"/>
    <property type="match status" value="2"/>
</dbReference>
<keyword evidence="9" id="KW-1133">Transmembrane helix</keyword>
<reference evidence="11 12" key="1">
    <citation type="journal article" date="2018" name="New Phytol.">
        <title>Comparative genomics and transcriptomics depict ericoid mycorrhizal fungi as versatile saprotrophs and plant mutualists.</title>
        <authorList>
            <person name="Martino E."/>
            <person name="Morin E."/>
            <person name="Grelet G.A."/>
            <person name="Kuo A."/>
            <person name="Kohler A."/>
            <person name="Daghino S."/>
            <person name="Barry K.W."/>
            <person name="Cichocki N."/>
            <person name="Clum A."/>
            <person name="Dockter R.B."/>
            <person name="Hainaut M."/>
            <person name="Kuo R.C."/>
            <person name="LaButti K."/>
            <person name="Lindahl B.D."/>
            <person name="Lindquist E.A."/>
            <person name="Lipzen A."/>
            <person name="Khouja H.R."/>
            <person name="Magnuson J."/>
            <person name="Murat C."/>
            <person name="Ohm R.A."/>
            <person name="Singer S.W."/>
            <person name="Spatafora J.W."/>
            <person name="Wang M."/>
            <person name="Veneault-Fourrey C."/>
            <person name="Henrissat B."/>
            <person name="Grigoriev I.V."/>
            <person name="Martin F.M."/>
            <person name="Perotto S."/>
        </authorList>
    </citation>
    <scope>NUCLEOTIDE SEQUENCE [LARGE SCALE GENOMIC DNA]</scope>
    <source>
        <strain evidence="11 12">ATCC 22711</strain>
    </source>
</reference>
<keyword evidence="3" id="KW-0732">Signal</keyword>
<sequence>MDIARSPAQDVKPRRRDLLPRGAPLSASLANNLTGGNYVINVQVGTPPQQIALAIDTGSSDVWVLDVTTDLCSDLSMHAEVGTGCQTPFDHTKSSSFNVVDPNGFDIQYGDGSSATGDYFTDVLTVGGASVKAQQMGIASNATLTPGLLGIGYDLNEASNNAASSDSSPSVYSSIIDSMVTQGLISTKAYSLYLNDLQASTGSIIFGGLDSDKYHGDLWQMPIIPYTLEDGSSIYSQFTVALTSYAITTPGNTTTLTNQTYTAPVILDSGTSLTLLPEELAYQIFHKFDAVVDEASSITFVDCAVLRKHPQLTFDFGFGGPSGFAIRVPINEIIFETTGPFSLDGFQPDVPFTDICVMGISPQSQEPYILGDTFLRSAYVVYDLKNNLIAMAQTNFNSTTSSIVEFAADATAIPSVSGVASAVSATETATGILPVGGGKTSTANPTATNTGGSGRTTATGSSGSSSTASSTSAPDKNNAGVASVPAFDMRGLMVMGMSAAFAVFGAGFTLA</sequence>
<evidence type="ECO:0000256" key="2">
    <source>
        <dbReference type="ARBA" id="ARBA00022670"/>
    </source>
</evidence>
<evidence type="ECO:0000256" key="9">
    <source>
        <dbReference type="SAM" id="Phobius"/>
    </source>
</evidence>
<dbReference type="GO" id="GO:0004190">
    <property type="term" value="F:aspartic-type endopeptidase activity"/>
    <property type="evidence" value="ECO:0007669"/>
    <property type="project" value="UniProtKB-KW"/>
</dbReference>
<dbReference type="GeneID" id="36569233"/>
<gene>
    <name evidence="11" type="ORF">M430DRAFT_107359</name>
</gene>
<comment type="similarity">
    <text evidence="1 7">Belongs to the peptidase A1 family.</text>
</comment>
<feature type="active site" evidence="6">
    <location>
        <position position="56"/>
    </location>
</feature>
<dbReference type="PANTHER" id="PTHR47966">
    <property type="entry name" value="BETA-SITE APP-CLEAVING ENZYME, ISOFORM A-RELATED"/>
    <property type="match status" value="1"/>
</dbReference>
<feature type="compositionally biased region" description="Low complexity" evidence="8">
    <location>
        <begin position="446"/>
        <end position="473"/>
    </location>
</feature>
<keyword evidence="9" id="KW-0812">Transmembrane</keyword>
<organism evidence="11 12">
    <name type="scientific">Amorphotheca resinae ATCC 22711</name>
    <dbReference type="NCBI Taxonomy" id="857342"/>
    <lineage>
        <taxon>Eukaryota</taxon>
        <taxon>Fungi</taxon>
        <taxon>Dikarya</taxon>
        <taxon>Ascomycota</taxon>
        <taxon>Pezizomycotina</taxon>
        <taxon>Leotiomycetes</taxon>
        <taxon>Helotiales</taxon>
        <taxon>Amorphothecaceae</taxon>
        <taxon>Amorphotheca</taxon>
    </lineage>
</organism>
<dbReference type="Proteomes" id="UP000241818">
    <property type="component" value="Unassembled WGS sequence"/>
</dbReference>
<feature type="active site" evidence="6">
    <location>
        <position position="268"/>
    </location>
</feature>
<dbReference type="SUPFAM" id="SSF50630">
    <property type="entry name" value="Acid proteases"/>
    <property type="match status" value="1"/>
</dbReference>
<dbReference type="EMBL" id="KZ679015">
    <property type="protein sequence ID" value="PSS12429.1"/>
    <property type="molecule type" value="Genomic_DNA"/>
</dbReference>
<dbReference type="Pfam" id="PF00026">
    <property type="entry name" value="Asp"/>
    <property type="match status" value="1"/>
</dbReference>
<dbReference type="FunCoup" id="A0A2T3AUS2">
    <property type="interactions" value="327"/>
</dbReference>
<dbReference type="InParanoid" id="A0A2T3AUS2"/>
<evidence type="ECO:0000313" key="11">
    <source>
        <dbReference type="EMBL" id="PSS12429.1"/>
    </source>
</evidence>
<name>A0A2T3AUS2_AMORE</name>
<keyword evidence="5 7" id="KW-0378">Hydrolase</keyword>
<dbReference type="InterPro" id="IPR001461">
    <property type="entry name" value="Aspartic_peptidase_A1"/>
</dbReference>
<dbReference type="Gene3D" id="2.40.70.10">
    <property type="entry name" value="Acid Proteases"/>
    <property type="match status" value="2"/>
</dbReference>
<evidence type="ECO:0000256" key="3">
    <source>
        <dbReference type="ARBA" id="ARBA00022729"/>
    </source>
</evidence>
<dbReference type="RefSeq" id="XP_024718427.1">
    <property type="nucleotide sequence ID" value="XM_024861152.1"/>
</dbReference>
<accession>A0A2T3AUS2</accession>
<dbReference type="InterPro" id="IPR033121">
    <property type="entry name" value="PEPTIDASE_A1"/>
</dbReference>
<dbReference type="PANTHER" id="PTHR47966:SF65">
    <property type="entry name" value="ASPARTIC-TYPE ENDOPEPTIDASE"/>
    <property type="match status" value="1"/>
</dbReference>
<evidence type="ECO:0000256" key="6">
    <source>
        <dbReference type="PIRSR" id="PIRSR601461-1"/>
    </source>
</evidence>
<dbReference type="STRING" id="857342.A0A2T3AUS2"/>
<evidence type="ECO:0000313" key="12">
    <source>
        <dbReference type="Proteomes" id="UP000241818"/>
    </source>
</evidence>
<keyword evidence="2 7" id="KW-0645">Protease</keyword>
<dbReference type="PROSITE" id="PS51767">
    <property type="entry name" value="PEPTIDASE_A1"/>
    <property type="match status" value="1"/>
</dbReference>
<dbReference type="InterPro" id="IPR033876">
    <property type="entry name" value="SAP-like"/>
</dbReference>
<dbReference type="InterPro" id="IPR001969">
    <property type="entry name" value="Aspartic_peptidase_AS"/>
</dbReference>
<protein>
    <recommendedName>
        <fullName evidence="10">Peptidase A1 domain-containing protein</fullName>
    </recommendedName>
</protein>
<feature type="domain" description="Peptidase A1" evidence="10">
    <location>
        <begin position="38"/>
        <end position="392"/>
    </location>
</feature>
<dbReference type="OrthoDB" id="771136at2759"/>
<evidence type="ECO:0000256" key="8">
    <source>
        <dbReference type="SAM" id="MobiDB-lite"/>
    </source>
</evidence>
<dbReference type="AlphaFoldDB" id="A0A2T3AUS2"/>
<feature type="transmembrane region" description="Helical" evidence="9">
    <location>
        <begin position="491"/>
        <end position="510"/>
    </location>
</feature>
<keyword evidence="4 7" id="KW-0064">Aspartyl protease</keyword>
<evidence type="ECO:0000256" key="1">
    <source>
        <dbReference type="ARBA" id="ARBA00007447"/>
    </source>
</evidence>
<proteinExistence type="inferred from homology"/>
<feature type="region of interest" description="Disordered" evidence="8">
    <location>
        <begin position="434"/>
        <end position="480"/>
    </location>
</feature>
<evidence type="ECO:0000256" key="5">
    <source>
        <dbReference type="ARBA" id="ARBA00022801"/>
    </source>
</evidence>
<evidence type="ECO:0000256" key="7">
    <source>
        <dbReference type="RuleBase" id="RU000454"/>
    </source>
</evidence>
<keyword evidence="12" id="KW-1185">Reference proteome</keyword>
<dbReference type="InterPro" id="IPR021109">
    <property type="entry name" value="Peptidase_aspartic_dom_sf"/>
</dbReference>
<dbReference type="CDD" id="cd05474">
    <property type="entry name" value="SAP_like"/>
    <property type="match status" value="1"/>
</dbReference>